<gene>
    <name evidence="1" type="ORF">PXEA_LOCUS21435</name>
</gene>
<sequence>MHRSGKLGALVRANASGQVTCILNRVDPTMLQRRLPQGTQVKLGASQQHLDRLGARRCLLVRKICQKGELCHFENACIH</sequence>
<protein>
    <submittedName>
        <fullName evidence="1">Uncharacterized protein</fullName>
    </submittedName>
</protein>
<keyword evidence="2" id="KW-1185">Reference proteome</keyword>
<dbReference type="Proteomes" id="UP000784294">
    <property type="component" value="Unassembled WGS sequence"/>
</dbReference>
<evidence type="ECO:0000313" key="2">
    <source>
        <dbReference type="Proteomes" id="UP000784294"/>
    </source>
</evidence>
<comment type="caution">
    <text evidence="1">The sequence shown here is derived from an EMBL/GenBank/DDBJ whole genome shotgun (WGS) entry which is preliminary data.</text>
</comment>
<evidence type="ECO:0000313" key="1">
    <source>
        <dbReference type="EMBL" id="VEL27995.1"/>
    </source>
</evidence>
<name>A0A3S5BKS0_9PLAT</name>
<organism evidence="1 2">
    <name type="scientific">Protopolystoma xenopodis</name>
    <dbReference type="NCBI Taxonomy" id="117903"/>
    <lineage>
        <taxon>Eukaryota</taxon>
        <taxon>Metazoa</taxon>
        <taxon>Spiralia</taxon>
        <taxon>Lophotrochozoa</taxon>
        <taxon>Platyhelminthes</taxon>
        <taxon>Monogenea</taxon>
        <taxon>Polyopisthocotylea</taxon>
        <taxon>Polystomatidea</taxon>
        <taxon>Polystomatidae</taxon>
        <taxon>Protopolystoma</taxon>
    </lineage>
</organism>
<dbReference type="AlphaFoldDB" id="A0A3S5BKS0"/>
<accession>A0A3S5BKS0</accession>
<dbReference type="OrthoDB" id="6242208at2759"/>
<proteinExistence type="predicted"/>
<reference evidence="1" key="1">
    <citation type="submission" date="2018-11" db="EMBL/GenBank/DDBJ databases">
        <authorList>
            <consortium name="Pathogen Informatics"/>
        </authorList>
    </citation>
    <scope>NUCLEOTIDE SEQUENCE</scope>
</reference>
<dbReference type="EMBL" id="CAAALY010091578">
    <property type="protein sequence ID" value="VEL27995.1"/>
    <property type="molecule type" value="Genomic_DNA"/>
</dbReference>